<proteinExistence type="predicted"/>
<evidence type="ECO:0000256" key="1">
    <source>
        <dbReference type="SAM" id="Phobius"/>
    </source>
</evidence>
<name>A0A381W875_9ZZZZ</name>
<feature type="transmembrane region" description="Helical" evidence="1">
    <location>
        <begin position="74"/>
        <end position="95"/>
    </location>
</feature>
<accession>A0A381W875</accession>
<gene>
    <name evidence="2" type="ORF">METZ01_LOCUS101325</name>
</gene>
<keyword evidence="1" id="KW-1133">Transmembrane helix</keyword>
<reference evidence="2" key="1">
    <citation type="submission" date="2018-05" db="EMBL/GenBank/DDBJ databases">
        <authorList>
            <person name="Lanie J.A."/>
            <person name="Ng W.-L."/>
            <person name="Kazmierczak K.M."/>
            <person name="Andrzejewski T.M."/>
            <person name="Davidsen T.M."/>
            <person name="Wayne K.J."/>
            <person name="Tettelin H."/>
            <person name="Glass J.I."/>
            <person name="Rusch D."/>
            <person name="Podicherti R."/>
            <person name="Tsui H.-C.T."/>
            <person name="Winkler M.E."/>
        </authorList>
    </citation>
    <scope>NUCLEOTIDE SEQUENCE</scope>
</reference>
<dbReference type="AlphaFoldDB" id="A0A381W875"/>
<dbReference type="EMBL" id="UINC01010941">
    <property type="protein sequence ID" value="SVA48471.1"/>
    <property type="molecule type" value="Genomic_DNA"/>
</dbReference>
<protein>
    <recommendedName>
        <fullName evidence="3">ABC transmembrane type-1 domain-containing protein</fullName>
    </recommendedName>
</protein>
<evidence type="ECO:0008006" key="3">
    <source>
        <dbReference type="Google" id="ProtNLM"/>
    </source>
</evidence>
<feature type="transmembrane region" description="Helical" evidence="1">
    <location>
        <begin position="38"/>
        <end position="62"/>
    </location>
</feature>
<sequence length="103" mass="11574">MSKDYAIFAEFSGFSKLLFTLKEMTISLISISTSRIPILFGGMIILEIASGGALEGVGYLIWDSGFVNQNLRVFYSATVFSIFITSFFFFLADFIDRKILLKN</sequence>
<evidence type="ECO:0000313" key="2">
    <source>
        <dbReference type="EMBL" id="SVA48471.1"/>
    </source>
</evidence>
<organism evidence="2">
    <name type="scientific">marine metagenome</name>
    <dbReference type="NCBI Taxonomy" id="408172"/>
    <lineage>
        <taxon>unclassified sequences</taxon>
        <taxon>metagenomes</taxon>
        <taxon>ecological metagenomes</taxon>
    </lineage>
</organism>
<keyword evidence="1" id="KW-0472">Membrane</keyword>
<keyword evidence="1" id="KW-0812">Transmembrane</keyword>